<accession>A0A8D8LSN8</accession>
<sequence length="103" mass="12854">MHVYPVSRWLYYKCSTRVIKFGFYIYWFLDNVDSIQYSFPLFKCRVFAFNGVFYLEGTNYRTGRDRYTYMKGFQYSNRYLTYKYLPTIPIPMNKYCYSNSYWY</sequence>
<dbReference type="AlphaFoldDB" id="A0A8D8LSN8"/>
<organism evidence="1">
    <name type="scientific">Cacopsylla melanoneura</name>
    <dbReference type="NCBI Taxonomy" id="428564"/>
    <lineage>
        <taxon>Eukaryota</taxon>
        <taxon>Metazoa</taxon>
        <taxon>Ecdysozoa</taxon>
        <taxon>Arthropoda</taxon>
        <taxon>Hexapoda</taxon>
        <taxon>Insecta</taxon>
        <taxon>Pterygota</taxon>
        <taxon>Neoptera</taxon>
        <taxon>Paraneoptera</taxon>
        <taxon>Hemiptera</taxon>
        <taxon>Sternorrhyncha</taxon>
        <taxon>Psylloidea</taxon>
        <taxon>Psyllidae</taxon>
        <taxon>Psyllinae</taxon>
        <taxon>Cacopsylla</taxon>
    </lineage>
</organism>
<evidence type="ECO:0000313" key="1">
    <source>
        <dbReference type="EMBL" id="CAG6611823.1"/>
    </source>
</evidence>
<reference evidence="1" key="1">
    <citation type="submission" date="2021-05" db="EMBL/GenBank/DDBJ databases">
        <authorList>
            <person name="Alioto T."/>
            <person name="Alioto T."/>
            <person name="Gomez Garrido J."/>
        </authorList>
    </citation>
    <scope>NUCLEOTIDE SEQUENCE</scope>
</reference>
<protein>
    <submittedName>
        <fullName evidence="1">Uncharacterized protein</fullName>
    </submittedName>
</protein>
<dbReference type="EMBL" id="HBUF01022952">
    <property type="protein sequence ID" value="CAG6611823.1"/>
    <property type="molecule type" value="Transcribed_RNA"/>
</dbReference>
<proteinExistence type="predicted"/>
<name>A0A8D8LSN8_9HEMI</name>